<dbReference type="GO" id="GO:0052816">
    <property type="term" value="F:long-chain fatty acyl-CoA hydrolase activity"/>
    <property type="evidence" value="ECO:0007669"/>
    <property type="project" value="TreeGrafter"/>
</dbReference>
<proteinExistence type="predicted"/>
<evidence type="ECO:0000259" key="3">
    <source>
        <dbReference type="PROSITE" id="PS51770"/>
    </source>
</evidence>
<evidence type="ECO:0000256" key="2">
    <source>
        <dbReference type="SAM" id="MobiDB-lite"/>
    </source>
</evidence>
<evidence type="ECO:0000313" key="5">
    <source>
        <dbReference type="Proteomes" id="UP000245946"/>
    </source>
</evidence>
<dbReference type="STRING" id="58919.A0A316Z609"/>
<dbReference type="GO" id="GO:0016853">
    <property type="term" value="F:isomerase activity"/>
    <property type="evidence" value="ECO:0007669"/>
    <property type="project" value="UniProtKB-KW"/>
</dbReference>
<feature type="domain" description="HotDog ACOT-type" evidence="3">
    <location>
        <begin position="55"/>
        <end position="171"/>
    </location>
</feature>
<reference evidence="4 5" key="1">
    <citation type="journal article" date="2018" name="Mol. Biol. Evol.">
        <title>Broad Genomic Sampling Reveals a Smut Pathogenic Ancestry of the Fungal Clade Ustilaginomycotina.</title>
        <authorList>
            <person name="Kijpornyongpan T."/>
            <person name="Mondo S.J."/>
            <person name="Barry K."/>
            <person name="Sandor L."/>
            <person name="Lee J."/>
            <person name="Lipzen A."/>
            <person name="Pangilinan J."/>
            <person name="LaButti K."/>
            <person name="Hainaut M."/>
            <person name="Henrissat B."/>
            <person name="Grigoriev I.V."/>
            <person name="Spatafora J.W."/>
            <person name="Aime M.C."/>
        </authorList>
    </citation>
    <scope>NUCLEOTIDE SEQUENCE [LARGE SCALE GENOMIC DNA]</scope>
    <source>
        <strain evidence="4 5">MCA 4186</strain>
    </source>
</reference>
<keyword evidence="5" id="KW-1185">Reference proteome</keyword>
<dbReference type="GeneID" id="37270394"/>
<dbReference type="PANTHER" id="PTHR11049:SF16">
    <property type="entry name" value="PROTEIN VDLD"/>
    <property type="match status" value="1"/>
</dbReference>
<evidence type="ECO:0000313" key="4">
    <source>
        <dbReference type="EMBL" id="PWN97001.1"/>
    </source>
</evidence>
<keyword evidence="1" id="KW-0378">Hydrolase</keyword>
<sequence length="514" mass="55101">MPALTAERAYSAAILAVATALFVRAAWTQFAAHLASSNASRSQAPAPAPAPKPSHASAINVQHAATLDMCDVHPAQPNRFYVRAGALLKLVDVVAGVAARRHAALSCVTVSVDAVLLLAPIPLSSLIHLSASVNRAWGSSMEVGVRVLCEIDGCKTYVSHAYLTFVALPPVTGGPRPSLAPLEPRTTLEARRHLLAGRRRAKRMEDSRRGDTRDGVSQAIKRQLRDEVAALQAPGEEPQLGEQLTAGGEGQAERIELEWVVRAWAAHDPAVRVTASDVFVSLPGDETFRHSLAAVTTLAAELGLVRPAVPSVTGPPGWSITRPRALSEARLSEADVESESHTELGEWVTEARLLAAELPGSQTLSRSLHLVFPEHTNSQQRLFGGQTMAWMEACALNAARCLGPAWSTVAVDGLEFAHPVLVGEILMLRAIVVRTFASSVEVFVQAQAEDHAGALRWTNDALFTLTCGPTSDAHRKLPRIIHAPGSALEAFAAPAPQRRAARLEMRDMLRRVYS</sequence>
<dbReference type="GO" id="GO:0005829">
    <property type="term" value="C:cytosol"/>
    <property type="evidence" value="ECO:0007669"/>
    <property type="project" value="TreeGrafter"/>
</dbReference>
<dbReference type="EMBL" id="KZ819297">
    <property type="protein sequence ID" value="PWN97001.1"/>
    <property type="molecule type" value="Genomic_DNA"/>
</dbReference>
<dbReference type="OrthoDB" id="3184331at2759"/>
<dbReference type="PROSITE" id="PS51770">
    <property type="entry name" value="HOTDOG_ACOT"/>
    <property type="match status" value="2"/>
</dbReference>
<gene>
    <name evidence="4" type="ORF">FA09DRAFT_331048</name>
</gene>
<name>A0A316Z609_9BASI</name>
<dbReference type="RefSeq" id="XP_025597280.1">
    <property type="nucleotide sequence ID" value="XM_025742850.1"/>
</dbReference>
<evidence type="ECO:0000256" key="1">
    <source>
        <dbReference type="ARBA" id="ARBA00022801"/>
    </source>
</evidence>
<dbReference type="Gene3D" id="3.10.129.10">
    <property type="entry name" value="Hotdog Thioesterase"/>
    <property type="match status" value="2"/>
</dbReference>
<dbReference type="InterPro" id="IPR029069">
    <property type="entry name" value="HotDog_dom_sf"/>
</dbReference>
<feature type="domain" description="HotDog ACOT-type" evidence="3">
    <location>
        <begin position="361"/>
        <end position="471"/>
    </location>
</feature>
<keyword evidence="4" id="KW-0413">Isomerase</keyword>
<feature type="compositionally biased region" description="Basic and acidic residues" evidence="2">
    <location>
        <begin position="203"/>
        <end position="214"/>
    </location>
</feature>
<feature type="region of interest" description="Disordered" evidence="2">
    <location>
        <begin position="199"/>
        <end position="218"/>
    </location>
</feature>
<dbReference type="GO" id="GO:0006637">
    <property type="term" value="P:acyl-CoA metabolic process"/>
    <property type="evidence" value="ECO:0007669"/>
    <property type="project" value="TreeGrafter"/>
</dbReference>
<dbReference type="SUPFAM" id="SSF54637">
    <property type="entry name" value="Thioesterase/thiol ester dehydrase-isomerase"/>
    <property type="match status" value="2"/>
</dbReference>
<dbReference type="AlphaFoldDB" id="A0A316Z609"/>
<dbReference type="InterPro" id="IPR033120">
    <property type="entry name" value="HOTDOG_ACOT"/>
</dbReference>
<organism evidence="4 5">
    <name type="scientific">Tilletiopsis washingtonensis</name>
    <dbReference type="NCBI Taxonomy" id="58919"/>
    <lineage>
        <taxon>Eukaryota</taxon>
        <taxon>Fungi</taxon>
        <taxon>Dikarya</taxon>
        <taxon>Basidiomycota</taxon>
        <taxon>Ustilaginomycotina</taxon>
        <taxon>Exobasidiomycetes</taxon>
        <taxon>Entylomatales</taxon>
        <taxon>Entylomatales incertae sedis</taxon>
        <taxon>Tilletiopsis</taxon>
    </lineage>
</organism>
<protein>
    <submittedName>
        <fullName evidence="4">Thioesterase/thiol ester dehydrase-isomerase</fullName>
    </submittedName>
</protein>
<dbReference type="Proteomes" id="UP000245946">
    <property type="component" value="Unassembled WGS sequence"/>
</dbReference>
<dbReference type="Pfam" id="PF03061">
    <property type="entry name" value="4HBT"/>
    <property type="match status" value="2"/>
</dbReference>
<accession>A0A316Z609</accession>
<dbReference type="CDD" id="cd03442">
    <property type="entry name" value="BFIT_BACH"/>
    <property type="match status" value="2"/>
</dbReference>
<dbReference type="PANTHER" id="PTHR11049">
    <property type="entry name" value="ACYL COENZYME A THIOESTER HYDROLASE"/>
    <property type="match status" value="1"/>
</dbReference>
<dbReference type="InterPro" id="IPR040170">
    <property type="entry name" value="Cytosol_ACT"/>
</dbReference>
<dbReference type="InterPro" id="IPR006683">
    <property type="entry name" value="Thioestr_dom"/>
</dbReference>